<sequence length="102" mass="9973">MGVDTFSADPAELASAAEGLTASAEELGGFSASEVATAASAGAAGSAFAAAIADNVVTVDELGRAIGAGITATRTKLENSARVFARVDIANGARIEDSGDVR</sequence>
<evidence type="ECO:0000313" key="2">
    <source>
        <dbReference type="Proteomes" id="UP000230886"/>
    </source>
</evidence>
<name>A0A2A5JAN3_RHOSG</name>
<evidence type="ECO:0008006" key="3">
    <source>
        <dbReference type="Google" id="ProtNLM"/>
    </source>
</evidence>
<evidence type="ECO:0000313" key="1">
    <source>
        <dbReference type="EMBL" id="PCK26402.1"/>
    </source>
</evidence>
<comment type="caution">
    <text evidence="1">The sequence shown here is derived from an EMBL/GenBank/DDBJ whole genome shotgun (WGS) entry which is preliminary data.</text>
</comment>
<accession>A0A2A5JAN3</accession>
<organism evidence="1 2">
    <name type="scientific">Rhodococcus qingshengii</name>
    <dbReference type="NCBI Taxonomy" id="334542"/>
    <lineage>
        <taxon>Bacteria</taxon>
        <taxon>Bacillati</taxon>
        <taxon>Actinomycetota</taxon>
        <taxon>Actinomycetes</taxon>
        <taxon>Mycobacteriales</taxon>
        <taxon>Nocardiaceae</taxon>
        <taxon>Rhodococcus</taxon>
        <taxon>Rhodococcus erythropolis group</taxon>
    </lineage>
</organism>
<reference evidence="1 2" key="1">
    <citation type="submission" date="2017-07" db="EMBL/GenBank/DDBJ databases">
        <title>Draft sequence of Rhodococcus enclensis 23b-28.</title>
        <authorList>
            <person name="Besaury L."/>
            <person name="Sancelme M."/>
            <person name="Amato P."/>
            <person name="Lallement A."/>
            <person name="Delort A.-M."/>
        </authorList>
    </citation>
    <scope>NUCLEOTIDE SEQUENCE [LARGE SCALE GENOMIC DNA]</scope>
    <source>
        <strain evidence="1 2">23b-28</strain>
    </source>
</reference>
<dbReference type="AlphaFoldDB" id="A0A2A5JAN3"/>
<dbReference type="Proteomes" id="UP000230886">
    <property type="component" value="Unassembled WGS sequence"/>
</dbReference>
<dbReference type="EMBL" id="NOVD01000009">
    <property type="protein sequence ID" value="PCK26402.1"/>
    <property type="molecule type" value="Genomic_DNA"/>
</dbReference>
<proteinExistence type="predicted"/>
<gene>
    <name evidence="1" type="ORF">CHR55_15635</name>
</gene>
<protein>
    <recommendedName>
        <fullName evidence="3">ESX-1 secretion-associated protein</fullName>
    </recommendedName>
</protein>